<evidence type="ECO:0000313" key="3">
    <source>
        <dbReference type="Proteomes" id="UP001153328"/>
    </source>
</evidence>
<sequence>MRSIFPDHDRGTTTNLDREPTADELAAIDKEMPVILADIDLLDAQIMLLDRQPNELDARRIRRAEHKLMTARRDLANSSREFPAGGAA</sequence>
<dbReference type="AlphaFoldDB" id="A0A9W4MAY2"/>
<comment type="caution">
    <text evidence="2">The sequence shown here is derived from an EMBL/GenBank/DDBJ whole genome shotgun (WGS) entry which is preliminary data.</text>
</comment>
<evidence type="ECO:0000313" key="2">
    <source>
        <dbReference type="EMBL" id="CAG7637612.1"/>
    </source>
</evidence>
<dbReference type="EMBL" id="CAJVAX010000017">
    <property type="protein sequence ID" value="CAG7637612.1"/>
    <property type="molecule type" value="Genomic_DNA"/>
</dbReference>
<dbReference type="RefSeq" id="WP_205046675.1">
    <property type="nucleotide sequence ID" value="NZ_CAJVAX010000017.1"/>
</dbReference>
<proteinExistence type="predicted"/>
<protein>
    <submittedName>
        <fullName evidence="2">Uncharacterized protein</fullName>
    </submittedName>
</protein>
<evidence type="ECO:0000256" key="1">
    <source>
        <dbReference type="SAM" id="MobiDB-lite"/>
    </source>
</evidence>
<keyword evidence="3" id="KW-1185">Reference proteome</keyword>
<gene>
    <name evidence="2" type="ORF">SBRY_30138</name>
</gene>
<organism evidence="2 3">
    <name type="scientific">Actinacidiphila bryophytorum</name>
    <dbReference type="NCBI Taxonomy" id="1436133"/>
    <lineage>
        <taxon>Bacteria</taxon>
        <taxon>Bacillati</taxon>
        <taxon>Actinomycetota</taxon>
        <taxon>Actinomycetes</taxon>
        <taxon>Kitasatosporales</taxon>
        <taxon>Streptomycetaceae</taxon>
        <taxon>Actinacidiphila</taxon>
    </lineage>
</organism>
<reference evidence="2" key="1">
    <citation type="submission" date="2021-06" db="EMBL/GenBank/DDBJ databases">
        <authorList>
            <person name="Arsene-Ploetze F."/>
        </authorList>
    </citation>
    <scope>NUCLEOTIDE SEQUENCE</scope>
    <source>
        <strain evidence="2">SBRY1</strain>
    </source>
</reference>
<dbReference type="Pfam" id="PF19801">
    <property type="entry name" value="DUF6284"/>
    <property type="match status" value="1"/>
</dbReference>
<dbReference type="InterPro" id="IPR046251">
    <property type="entry name" value="DUF6284"/>
</dbReference>
<dbReference type="Proteomes" id="UP001153328">
    <property type="component" value="Unassembled WGS sequence"/>
</dbReference>
<name>A0A9W4MAY2_9ACTN</name>
<feature type="region of interest" description="Disordered" evidence="1">
    <location>
        <begin position="1"/>
        <end position="20"/>
    </location>
</feature>
<accession>A0A9W4MAY2</accession>